<dbReference type="EMBL" id="JABBNT010000007">
    <property type="protein sequence ID" value="NMM46645.1"/>
    <property type="molecule type" value="Genomic_DNA"/>
</dbReference>
<dbReference type="InterPro" id="IPR029045">
    <property type="entry name" value="ClpP/crotonase-like_dom_sf"/>
</dbReference>
<keyword evidence="2" id="KW-0413">Isomerase</keyword>
<evidence type="ECO:0000313" key="2">
    <source>
        <dbReference type="EMBL" id="NMM46645.1"/>
    </source>
</evidence>
<accession>A0A7Y0E3N4</accession>
<evidence type="ECO:0000313" key="3">
    <source>
        <dbReference type="Proteomes" id="UP000539372"/>
    </source>
</evidence>
<comment type="caution">
    <text evidence="2">The sequence shown here is derived from an EMBL/GenBank/DDBJ whole genome shotgun (WGS) entry which is preliminary data.</text>
</comment>
<gene>
    <name evidence="2" type="ORF">HH303_19295</name>
</gene>
<dbReference type="PANTHER" id="PTHR42964:SF1">
    <property type="entry name" value="POLYKETIDE BIOSYNTHESIS ENOYL-COA HYDRATASE PKSH-RELATED"/>
    <property type="match status" value="1"/>
</dbReference>
<dbReference type="CDD" id="cd06558">
    <property type="entry name" value="crotonase-like"/>
    <property type="match status" value="1"/>
</dbReference>
<dbReference type="RefSeq" id="WP_169627040.1">
    <property type="nucleotide sequence ID" value="NZ_JABBNT010000007.1"/>
</dbReference>
<dbReference type="InterPro" id="IPR001753">
    <property type="entry name" value="Enoyl-CoA_hydra/iso"/>
</dbReference>
<dbReference type="SUPFAM" id="SSF52096">
    <property type="entry name" value="ClpP/crotonase"/>
    <property type="match status" value="1"/>
</dbReference>
<evidence type="ECO:0000256" key="1">
    <source>
        <dbReference type="ARBA" id="ARBA00005254"/>
    </source>
</evidence>
<proteinExistence type="inferred from homology"/>
<dbReference type="PANTHER" id="PTHR42964">
    <property type="entry name" value="ENOYL-COA HYDRATASE"/>
    <property type="match status" value="1"/>
</dbReference>
<sequence>MAKLELVKDGAVARVRLTNPDLHNAFDDGLIADLTQAFGNAGGDDAIRVVVLEAEGKSFSAGADLNWMKRVATYGLDENIEDARGLAGMLKTINFLPKPVIGRVQGAAFGGGVGLVACCDIAIGTPRASFSLSEVKLGLIPSAISPYVVAAIGQRAARRYFTTGERFDAATAHKLGLLHDVVEEAVLDDTVEGLINTILGVGPKAAAAAKDLVFAVDRPLTDDIVEDTAQRIARLRATPEAQEGLGAFLEKRRAFWNKSV</sequence>
<dbReference type="Gene3D" id="3.90.226.10">
    <property type="entry name" value="2-enoyl-CoA Hydratase, Chain A, domain 1"/>
    <property type="match status" value="1"/>
</dbReference>
<comment type="similarity">
    <text evidence="1">Belongs to the enoyl-CoA hydratase/isomerase family.</text>
</comment>
<dbReference type="InterPro" id="IPR051683">
    <property type="entry name" value="Enoyl-CoA_Hydratase/Isomerase"/>
</dbReference>
<reference evidence="2 3" key="1">
    <citation type="submission" date="2020-04" db="EMBL/GenBank/DDBJ databases">
        <title>Rhodospirillaceae bacterium KN72 isolated from deep sea.</title>
        <authorList>
            <person name="Zhang D.-C."/>
        </authorList>
    </citation>
    <scope>NUCLEOTIDE SEQUENCE [LARGE SCALE GENOMIC DNA]</scope>
    <source>
        <strain evidence="2 3">KN72</strain>
    </source>
</reference>
<dbReference type="Proteomes" id="UP000539372">
    <property type="component" value="Unassembled WGS sequence"/>
</dbReference>
<dbReference type="InterPro" id="IPR014748">
    <property type="entry name" value="Enoyl-CoA_hydra_C"/>
</dbReference>
<dbReference type="Gene3D" id="1.10.12.10">
    <property type="entry name" value="Lyase 2-enoyl-coa Hydratase, Chain A, domain 2"/>
    <property type="match status" value="1"/>
</dbReference>
<name>A0A7Y0E3N4_9PROT</name>
<dbReference type="GO" id="GO:0016853">
    <property type="term" value="F:isomerase activity"/>
    <property type="evidence" value="ECO:0007669"/>
    <property type="project" value="UniProtKB-KW"/>
</dbReference>
<keyword evidence="3" id="KW-1185">Reference proteome</keyword>
<dbReference type="Pfam" id="PF00378">
    <property type="entry name" value="ECH_1"/>
    <property type="match status" value="1"/>
</dbReference>
<dbReference type="AlphaFoldDB" id="A0A7Y0E3N4"/>
<protein>
    <submittedName>
        <fullName evidence="2">Enoyl-CoA hydratase/isomerase family protein</fullName>
    </submittedName>
</protein>
<organism evidence="2 3">
    <name type="scientific">Pacificispira spongiicola</name>
    <dbReference type="NCBI Taxonomy" id="2729598"/>
    <lineage>
        <taxon>Bacteria</taxon>
        <taxon>Pseudomonadati</taxon>
        <taxon>Pseudomonadota</taxon>
        <taxon>Alphaproteobacteria</taxon>
        <taxon>Rhodospirillales</taxon>
        <taxon>Rhodospirillaceae</taxon>
        <taxon>Pacificispira</taxon>
    </lineage>
</organism>